<dbReference type="EMBL" id="EQ962655">
    <property type="protein sequence ID" value="EED18086.1"/>
    <property type="molecule type" value="Genomic_DNA"/>
</dbReference>
<sequence length="336" mass="38227">MAENNIIDRLRSSAFDLGEVRDALRGKAVPTVLEHRITRLCVIRGIRYHEQFAEDSELEQFRQYVPEVSRALTARAVMSNKIPSIPEARDRPYCISHPQVASQDTYRKLCQLCGAVSRDGSVAEEARASGSMEIFESIMRKPVRYRVTNDYTREITLQDPTTACLNDDNAIVFTLDIDQGINKPRDEERDPVIEGATVEESQDASDFDGMDYLYPFSGFDEKMFNITEDINVGEVDSEEPHLNYLPELLFQPLPADLPQGNKDLLILIAAYYGNSERYARLHRPRMIKGEPGCVVRGIYHNSMFSLWCATQTIPDWPASSHVTMAIHARMVVFLRM</sequence>
<dbReference type="OMA" id="MAIHARM"/>
<dbReference type="VEuPathDB" id="FungiDB:TSTA_118530"/>
<dbReference type="PhylomeDB" id="B8M9T4"/>
<dbReference type="HOGENOM" id="CLU_027146_0_0_1"/>
<dbReference type="RefSeq" id="XP_002482078.1">
    <property type="nucleotide sequence ID" value="XM_002482033.1"/>
</dbReference>
<dbReference type="GeneID" id="8099777"/>
<dbReference type="AlphaFoldDB" id="B8M9T4"/>
<gene>
    <name evidence="1" type="ORF">TSTA_118530</name>
</gene>
<dbReference type="eggNOG" id="ENOG502SIC9">
    <property type="taxonomic scope" value="Eukaryota"/>
</dbReference>
<accession>B8M9T4</accession>
<evidence type="ECO:0000313" key="2">
    <source>
        <dbReference type="Proteomes" id="UP000001745"/>
    </source>
</evidence>
<protein>
    <submittedName>
        <fullName evidence="1">Uncharacterized protein</fullName>
    </submittedName>
</protein>
<dbReference type="InParanoid" id="B8M9T4"/>
<organism evidence="1 2">
    <name type="scientific">Talaromyces stipitatus (strain ATCC 10500 / CBS 375.48 / QM 6759 / NRRL 1006)</name>
    <name type="common">Penicillium stipitatum</name>
    <dbReference type="NCBI Taxonomy" id="441959"/>
    <lineage>
        <taxon>Eukaryota</taxon>
        <taxon>Fungi</taxon>
        <taxon>Dikarya</taxon>
        <taxon>Ascomycota</taxon>
        <taxon>Pezizomycotina</taxon>
        <taxon>Eurotiomycetes</taxon>
        <taxon>Eurotiomycetidae</taxon>
        <taxon>Eurotiales</taxon>
        <taxon>Trichocomaceae</taxon>
        <taxon>Talaromyces</taxon>
        <taxon>Talaromyces sect. Talaromyces</taxon>
    </lineage>
</organism>
<proteinExistence type="predicted"/>
<reference evidence="2" key="1">
    <citation type="journal article" date="2015" name="Genome Announc.">
        <title>Genome sequence of the AIDS-associated pathogen Penicillium marneffei (ATCC18224) and its near taxonomic relative Talaromyces stipitatus (ATCC10500).</title>
        <authorList>
            <person name="Nierman W.C."/>
            <person name="Fedorova-Abrams N.D."/>
            <person name="Andrianopoulos A."/>
        </authorList>
    </citation>
    <scope>NUCLEOTIDE SEQUENCE [LARGE SCALE GENOMIC DNA]</scope>
    <source>
        <strain evidence="2">ATCC 10500 / CBS 375.48 / QM 6759 / NRRL 1006</strain>
    </source>
</reference>
<evidence type="ECO:0000313" key="1">
    <source>
        <dbReference type="EMBL" id="EED18086.1"/>
    </source>
</evidence>
<dbReference type="OrthoDB" id="4360026at2759"/>
<dbReference type="Proteomes" id="UP000001745">
    <property type="component" value="Unassembled WGS sequence"/>
</dbReference>
<dbReference type="STRING" id="441959.B8M9T4"/>
<name>B8M9T4_TALSN</name>
<keyword evidence="2" id="KW-1185">Reference proteome</keyword>